<keyword evidence="3" id="KW-0862">Zinc</keyword>
<accession>A0A1M6Q1L5</accession>
<name>A0A1M6Q1L5_9RHOB</name>
<evidence type="ECO:0000256" key="4">
    <source>
        <dbReference type="ARBA" id="ARBA00023239"/>
    </source>
</evidence>
<dbReference type="OrthoDB" id="9807246at2"/>
<gene>
    <name evidence="6" type="ORF">SAMN05444000_12012</name>
</gene>
<dbReference type="PANTHER" id="PTHR33337:SF40">
    <property type="entry name" value="CENP-V_GFA DOMAIN-CONTAINING PROTEIN-RELATED"/>
    <property type="match status" value="1"/>
</dbReference>
<comment type="similarity">
    <text evidence="1">Belongs to the Gfa family.</text>
</comment>
<dbReference type="InterPro" id="IPR006913">
    <property type="entry name" value="CENP-V/GFA"/>
</dbReference>
<organism evidence="6 7">
    <name type="scientific">Shimia gijangensis</name>
    <dbReference type="NCBI Taxonomy" id="1470563"/>
    <lineage>
        <taxon>Bacteria</taxon>
        <taxon>Pseudomonadati</taxon>
        <taxon>Pseudomonadota</taxon>
        <taxon>Alphaproteobacteria</taxon>
        <taxon>Rhodobacterales</taxon>
        <taxon>Roseobacteraceae</taxon>
    </lineage>
</organism>
<feature type="domain" description="CENP-V/GFA" evidence="5">
    <location>
        <begin position="7"/>
        <end position="124"/>
    </location>
</feature>
<evidence type="ECO:0000313" key="7">
    <source>
        <dbReference type="Proteomes" id="UP000183982"/>
    </source>
</evidence>
<dbReference type="EMBL" id="FQZQ01000020">
    <property type="protein sequence ID" value="SHK14102.1"/>
    <property type="molecule type" value="Genomic_DNA"/>
</dbReference>
<protein>
    <submittedName>
        <fullName evidence="6">Uncharacterized conserved protein</fullName>
    </submittedName>
</protein>
<evidence type="ECO:0000256" key="3">
    <source>
        <dbReference type="ARBA" id="ARBA00022833"/>
    </source>
</evidence>
<dbReference type="Pfam" id="PF04828">
    <property type="entry name" value="GFA"/>
    <property type="match status" value="1"/>
</dbReference>
<keyword evidence="4" id="KW-0456">Lyase</keyword>
<dbReference type="GO" id="GO:0016846">
    <property type="term" value="F:carbon-sulfur lyase activity"/>
    <property type="evidence" value="ECO:0007669"/>
    <property type="project" value="InterPro"/>
</dbReference>
<dbReference type="PANTHER" id="PTHR33337">
    <property type="entry name" value="GFA DOMAIN-CONTAINING PROTEIN"/>
    <property type="match status" value="1"/>
</dbReference>
<dbReference type="Gene3D" id="3.90.1590.10">
    <property type="entry name" value="glutathione-dependent formaldehyde- activating enzyme (gfa)"/>
    <property type="match status" value="1"/>
</dbReference>
<evidence type="ECO:0000313" key="6">
    <source>
        <dbReference type="EMBL" id="SHK14102.1"/>
    </source>
</evidence>
<dbReference type="STRING" id="1470563.SAMN05444000_12012"/>
<dbReference type="AlphaFoldDB" id="A0A1M6Q1L5"/>
<keyword evidence="2" id="KW-0479">Metal-binding</keyword>
<dbReference type="Proteomes" id="UP000183982">
    <property type="component" value="Unassembled WGS sequence"/>
</dbReference>
<evidence type="ECO:0000256" key="1">
    <source>
        <dbReference type="ARBA" id="ARBA00005495"/>
    </source>
</evidence>
<proteinExistence type="inferred from homology"/>
<keyword evidence="7" id="KW-1185">Reference proteome</keyword>
<dbReference type="GO" id="GO:0046872">
    <property type="term" value="F:metal ion binding"/>
    <property type="evidence" value="ECO:0007669"/>
    <property type="project" value="UniProtKB-KW"/>
</dbReference>
<dbReference type="InterPro" id="IPR011057">
    <property type="entry name" value="Mss4-like_sf"/>
</dbReference>
<dbReference type="RefSeq" id="WP_073254956.1">
    <property type="nucleotide sequence ID" value="NZ_FQZQ01000020.1"/>
</dbReference>
<evidence type="ECO:0000256" key="2">
    <source>
        <dbReference type="ARBA" id="ARBA00022723"/>
    </source>
</evidence>
<dbReference type="SUPFAM" id="SSF51316">
    <property type="entry name" value="Mss4-like"/>
    <property type="match status" value="1"/>
</dbReference>
<evidence type="ECO:0000259" key="5">
    <source>
        <dbReference type="PROSITE" id="PS51891"/>
    </source>
</evidence>
<dbReference type="PROSITE" id="PS51891">
    <property type="entry name" value="CENP_V_GFA"/>
    <property type="match status" value="1"/>
</dbReference>
<sequence length="130" mass="14012">MPSKTVYEGGCLCGAIRFEAKAPALNPHSCSCKMCQRHSGALTTVWIEFSKEAVVWTGPNGKPATYRSSEISSRAFCANCGSTVGAIDDGPVVALLLGGFDNADDKALIPVAHSFRDSPPEWWRIEIHNE</sequence>
<reference evidence="7" key="1">
    <citation type="submission" date="2016-11" db="EMBL/GenBank/DDBJ databases">
        <authorList>
            <person name="Varghese N."/>
            <person name="Submissions S."/>
        </authorList>
    </citation>
    <scope>NUCLEOTIDE SEQUENCE [LARGE SCALE GENOMIC DNA]</scope>
    <source>
        <strain evidence="7">DSM 100564</strain>
    </source>
</reference>